<keyword evidence="1" id="KW-0732">Signal</keyword>
<gene>
    <name evidence="2" type="ORF">ACFP3J_23670</name>
</gene>
<proteinExistence type="predicted"/>
<comment type="caution">
    <text evidence="2">The sequence shown here is derived from an EMBL/GenBank/DDBJ whole genome shotgun (WGS) entry which is preliminary data.</text>
</comment>
<organism evidence="2 3">
    <name type="scientific">Streptomyces nogalater</name>
    <dbReference type="NCBI Taxonomy" id="38314"/>
    <lineage>
        <taxon>Bacteria</taxon>
        <taxon>Bacillati</taxon>
        <taxon>Actinomycetota</taxon>
        <taxon>Actinomycetes</taxon>
        <taxon>Kitasatosporales</taxon>
        <taxon>Streptomycetaceae</taxon>
        <taxon>Streptomyces</taxon>
    </lineage>
</organism>
<dbReference type="RefSeq" id="WP_344352216.1">
    <property type="nucleotide sequence ID" value="NZ_BAAASM010000056.1"/>
</dbReference>
<keyword evidence="3" id="KW-1185">Reference proteome</keyword>
<name>A0ABW0WQD6_STRNO</name>
<evidence type="ECO:0000256" key="1">
    <source>
        <dbReference type="SAM" id="SignalP"/>
    </source>
</evidence>
<feature type="signal peptide" evidence="1">
    <location>
        <begin position="1"/>
        <end position="24"/>
    </location>
</feature>
<feature type="chain" id="PRO_5046989837" evidence="1">
    <location>
        <begin position="25"/>
        <end position="213"/>
    </location>
</feature>
<accession>A0ABW0WQD6</accession>
<protein>
    <submittedName>
        <fullName evidence="2">Uncharacterized protein</fullName>
    </submittedName>
</protein>
<sequence>MDPAVIAALVSAPTAVLAAAAAYAAGKAQGRASLDAVRRQAQRDAYAQFLEAAYDFSRLSSWRSCVARAERELTESGTSPDTERIHRRAAELRIGVSIGTLHLTNIVVTLEGPAHLVAVAGEVVRRAHAVHDDAAVIGTGSTEELTQMNLDAFESREADTRVIRAMAIFSRVARRHLNGEAPLRDPWAAERSLTDADGGVSPLLQTFLGRSAR</sequence>
<evidence type="ECO:0000313" key="3">
    <source>
        <dbReference type="Proteomes" id="UP001596065"/>
    </source>
</evidence>
<dbReference type="EMBL" id="JBHSOE010000045">
    <property type="protein sequence ID" value="MFC5658465.1"/>
    <property type="molecule type" value="Genomic_DNA"/>
</dbReference>
<evidence type="ECO:0000313" key="2">
    <source>
        <dbReference type="EMBL" id="MFC5658465.1"/>
    </source>
</evidence>
<dbReference type="Proteomes" id="UP001596065">
    <property type="component" value="Unassembled WGS sequence"/>
</dbReference>
<reference evidence="3" key="1">
    <citation type="journal article" date="2019" name="Int. J. Syst. Evol. Microbiol.">
        <title>The Global Catalogue of Microorganisms (GCM) 10K type strain sequencing project: providing services to taxonomists for standard genome sequencing and annotation.</title>
        <authorList>
            <consortium name="The Broad Institute Genomics Platform"/>
            <consortium name="The Broad Institute Genome Sequencing Center for Infectious Disease"/>
            <person name="Wu L."/>
            <person name="Ma J."/>
        </authorList>
    </citation>
    <scope>NUCLEOTIDE SEQUENCE [LARGE SCALE GENOMIC DNA]</scope>
    <source>
        <strain evidence="3">KCTC 5701</strain>
    </source>
</reference>